<organism evidence="8 9">
    <name type="scientific">Granulicella aggregans</name>
    <dbReference type="NCBI Taxonomy" id="474949"/>
    <lineage>
        <taxon>Bacteria</taxon>
        <taxon>Pseudomonadati</taxon>
        <taxon>Acidobacteriota</taxon>
        <taxon>Terriglobia</taxon>
        <taxon>Terriglobales</taxon>
        <taxon>Acidobacteriaceae</taxon>
        <taxon>Granulicella</taxon>
    </lineage>
</organism>
<keyword evidence="6" id="KW-0732">Signal</keyword>
<dbReference type="Pfam" id="PF07635">
    <property type="entry name" value="PSCyt1"/>
    <property type="match status" value="1"/>
</dbReference>
<name>A0A7W7ZES2_9BACT</name>
<dbReference type="Proteomes" id="UP000540989">
    <property type="component" value="Unassembled WGS sequence"/>
</dbReference>
<dbReference type="AlphaFoldDB" id="A0A7W7ZES2"/>
<feature type="domain" description="Cytochrome c" evidence="7">
    <location>
        <begin position="42"/>
        <end position="135"/>
    </location>
</feature>
<keyword evidence="3 4" id="KW-0408">Iron</keyword>
<evidence type="ECO:0000256" key="1">
    <source>
        <dbReference type="ARBA" id="ARBA00022617"/>
    </source>
</evidence>
<dbReference type="InterPro" id="IPR036909">
    <property type="entry name" value="Cyt_c-like_dom_sf"/>
</dbReference>
<dbReference type="PANTHER" id="PTHR35889:SF3">
    <property type="entry name" value="F-BOX DOMAIN-CONTAINING PROTEIN"/>
    <property type="match status" value="1"/>
</dbReference>
<evidence type="ECO:0000259" key="7">
    <source>
        <dbReference type="PROSITE" id="PS51007"/>
    </source>
</evidence>
<feature type="chain" id="PRO_5030742731" evidence="6">
    <location>
        <begin position="17"/>
        <end position="144"/>
    </location>
</feature>
<evidence type="ECO:0000256" key="3">
    <source>
        <dbReference type="ARBA" id="ARBA00023004"/>
    </source>
</evidence>
<evidence type="ECO:0000256" key="2">
    <source>
        <dbReference type="ARBA" id="ARBA00022723"/>
    </source>
</evidence>
<comment type="caution">
    <text evidence="8">The sequence shown here is derived from an EMBL/GenBank/DDBJ whole genome shotgun (WGS) entry which is preliminary data.</text>
</comment>
<dbReference type="InterPro" id="IPR011429">
    <property type="entry name" value="Cyt_c_Planctomycete-type"/>
</dbReference>
<proteinExistence type="predicted"/>
<dbReference type="RefSeq" id="WP_184218012.1">
    <property type="nucleotide sequence ID" value="NZ_JACHIP010000004.1"/>
</dbReference>
<sequence length="144" mass="15100">MRRILLGLGVAGLAMAAFTGNPARVSAAAAPQAAADAATLKMYNDKVVPIFQANCYRCHGGVNHRGGLTFDTKAGMEKGGHGGKVIVPGHPEDSVLVKLIRHEGPKDDPKDMPPNKPKISDADIATVEQWVKAGAIMPEDAPKP</sequence>
<reference evidence="8 9" key="1">
    <citation type="submission" date="2020-08" db="EMBL/GenBank/DDBJ databases">
        <title>Genomic Encyclopedia of Type Strains, Phase IV (KMG-V): Genome sequencing to study the core and pangenomes of soil and plant-associated prokaryotes.</title>
        <authorList>
            <person name="Whitman W."/>
        </authorList>
    </citation>
    <scope>NUCLEOTIDE SEQUENCE [LARGE SCALE GENOMIC DNA]</scope>
    <source>
        <strain evidence="8 9">M8UP14</strain>
    </source>
</reference>
<dbReference type="Gene3D" id="1.10.760.10">
    <property type="entry name" value="Cytochrome c-like domain"/>
    <property type="match status" value="1"/>
</dbReference>
<feature type="signal peptide" evidence="6">
    <location>
        <begin position="1"/>
        <end position="16"/>
    </location>
</feature>
<keyword evidence="2 4" id="KW-0479">Metal-binding</keyword>
<evidence type="ECO:0000256" key="5">
    <source>
        <dbReference type="SAM" id="MobiDB-lite"/>
    </source>
</evidence>
<dbReference type="PROSITE" id="PS51007">
    <property type="entry name" value="CYTC"/>
    <property type="match status" value="1"/>
</dbReference>
<keyword evidence="9" id="KW-1185">Reference proteome</keyword>
<dbReference type="GO" id="GO:0020037">
    <property type="term" value="F:heme binding"/>
    <property type="evidence" value="ECO:0007669"/>
    <property type="project" value="InterPro"/>
</dbReference>
<gene>
    <name evidence="8" type="ORF">HDF16_003107</name>
</gene>
<feature type="compositionally biased region" description="Basic and acidic residues" evidence="5">
    <location>
        <begin position="102"/>
        <end position="121"/>
    </location>
</feature>
<dbReference type="GO" id="GO:0009055">
    <property type="term" value="F:electron transfer activity"/>
    <property type="evidence" value="ECO:0007669"/>
    <property type="project" value="InterPro"/>
</dbReference>
<evidence type="ECO:0000313" key="9">
    <source>
        <dbReference type="Proteomes" id="UP000540989"/>
    </source>
</evidence>
<dbReference type="SUPFAM" id="SSF46626">
    <property type="entry name" value="Cytochrome c"/>
    <property type="match status" value="1"/>
</dbReference>
<feature type="region of interest" description="Disordered" evidence="5">
    <location>
        <begin position="102"/>
        <end position="122"/>
    </location>
</feature>
<protein>
    <submittedName>
        <fullName evidence="8">Mono/diheme cytochrome c family protein</fullName>
    </submittedName>
</protein>
<dbReference type="GO" id="GO:0046872">
    <property type="term" value="F:metal ion binding"/>
    <property type="evidence" value="ECO:0007669"/>
    <property type="project" value="UniProtKB-KW"/>
</dbReference>
<dbReference type="InterPro" id="IPR009056">
    <property type="entry name" value="Cyt_c-like_dom"/>
</dbReference>
<dbReference type="PANTHER" id="PTHR35889">
    <property type="entry name" value="CYCLOINULO-OLIGOSACCHARIDE FRUCTANOTRANSFERASE-RELATED"/>
    <property type="match status" value="1"/>
</dbReference>
<evidence type="ECO:0000256" key="4">
    <source>
        <dbReference type="PROSITE-ProRule" id="PRU00433"/>
    </source>
</evidence>
<keyword evidence="1 4" id="KW-0349">Heme</keyword>
<evidence type="ECO:0000256" key="6">
    <source>
        <dbReference type="SAM" id="SignalP"/>
    </source>
</evidence>
<evidence type="ECO:0000313" key="8">
    <source>
        <dbReference type="EMBL" id="MBB5058393.1"/>
    </source>
</evidence>
<accession>A0A7W7ZES2</accession>
<dbReference type="EMBL" id="JACHIP010000004">
    <property type="protein sequence ID" value="MBB5058393.1"/>
    <property type="molecule type" value="Genomic_DNA"/>
</dbReference>